<keyword evidence="3" id="KW-0560">Oxidoreductase</keyword>
<dbReference type="PROSITE" id="PS51387">
    <property type="entry name" value="FAD_PCMH"/>
    <property type="match status" value="1"/>
</dbReference>
<dbReference type="PANTHER" id="PTHR42659">
    <property type="entry name" value="XANTHINE DEHYDROGENASE SUBUNIT C-RELATED"/>
    <property type="match status" value="1"/>
</dbReference>
<accession>A0A401HAI4</accession>
<dbReference type="RefSeq" id="WP_131160446.1">
    <property type="nucleotide sequence ID" value="NZ_BDMD01000071.1"/>
</dbReference>
<organism evidence="5 6">
    <name type="scientific">Aeropyrum pernix</name>
    <dbReference type="NCBI Taxonomy" id="56636"/>
    <lineage>
        <taxon>Archaea</taxon>
        <taxon>Thermoproteota</taxon>
        <taxon>Thermoprotei</taxon>
        <taxon>Desulfurococcales</taxon>
        <taxon>Desulfurococcaceae</taxon>
        <taxon>Aeropyrum</taxon>
    </lineage>
</organism>
<dbReference type="FunFam" id="3.30.465.10:FF:000017">
    <property type="entry name" value="Xanthine dehydrogenase, FAD binding subunit"/>
    <property type="match status" value="1"/>
</dbReference>
<evidence type="ECO:0000313" key="5">
    <source>
        <dbReference type="EMBL" id="GBF09476.1"/>
    </source>
</evidence>
<evidence type="ECO:0000256" key="3">
    <source>
        <dbReference type="ARBA" id="ARBA00023002"/>
    </source>
</evidence>
<reference evidence="5 6" key="1">
    <citation type="submission" date="2017-02" db="EMBL/GenBank/DDBJ databases">
        <title>isolation and characterization of a novel temperate virus Aeropyrum globular virus 1 infecting hyperthermophilic archaeon Aeropyrum.</title>
        <authorList>
            <person name="Yumiya M."/>
            <person name="Yoshida T."/>
            <person name="Sako Y."/>
        </authorList>
    </citation>
    <scope>NUCLEOTIDE SEQUENCE [LARGE SCALE GENOMIC DNA]</scope>
    <source>
        <strain evidence="5 6">YK1-12-2013</strain>
    </source>
</reference>
<dbReference type="InterPro" id="IPR016169">
    <property type="entry name" value="FAD-bd_PCMH_sub2"/>
</dbReference>
<dbReference type="InterPro" id="IPR036683">
    <property type="entry name" value="CO_DH_flav_C_dom_sf"/>
</dbReference>
<dbReference type="Proteomes" id="UP000291213">
    <property type="component" value="Unassembled WGS sequence"/>
</dbReference>
<gene>
    <name evidence="5" type="ORF">apy_12010</name>
</gene>
<dbReference type="InterPro" id="IPR016167">
    <property type="entry name" value="FAD-bd_PCMH_sub1"/>
</dbReference>
<protein>
    <submittedName>
        <fullName evidence="5">Carbon-monoxide dehydrogenase middle subunit</fullName>
    </submittedName>
</protein>
<dbReference type="InterPro" id="IPR036318">
    <property type="entry name" value="FAD-bd_PCMH-like_sf"/>
</dbReference>
<dbReference type="Gene3D" id="3.30.43.10">
    <property type="entry name" value="Uridine Diphospho-n-acetylenolpyruvylglucosamine Reductase, domain 2"/>
    <property type="match status" value="1"/>
</dbReference>
<dbReference type="InterPro" id="IPR051312">
    <property type="entry name" value="Diverse_Substr_Oxidored"/>
</dbReference>
<dbReference type="InterPro" id="IPR005107">
    <property type="entry name" value="CO_DH_flav_C"/>
</dbReference>
<dbReference type="SMART" id="SM01092">
    <property type="entry name" value="CO_deh_flav_C"/>
    <property type="match status" value="1"/>
</dbReference>
<dbReference type="GO" id="GO:0071949">
    <property type="term" value="F:FAD binding"/>
    <property type="evidence" value="ECO:0007669"/>
    <property type="project" value="InterPro"/>
</dbReference>
<dbReference type="Gene3D" id="3.30.465.10">
    <property type="match status" value="1"/>
</dbReference>
<sequence>MYPASFEVLIPKSLDEALDMLEKYGDNAKVLAGGHSLIPMMRLRLVKPTYVIYIGRIPGLSYIREEGGEIRIGALTTHNEIEESSLLREKNPLLSETASKIGDLQVRNMGTIGGSLAHADPAADYPAALAALEASVLLRSKAGERVVKLEDFIIGPYITDLQPSELLVEVRVPSLSGRFGTAYEKLVFRASDFAIVGVAALVQLSGDGTAEKVRVGLTGVDEKPVRARGVEEELEGKRLSEDLIARAAERASEGINPPTDIRASAEYRKRMARVLTKRALTRAFRKAAGKTG</sequence>
<evidence type="ECO:0000259" key="4">
    <source>
        <dbReference type="PROSITE" id="PS51387"/>
    </source>
</evidence>
<evidence type="ECO:0000256" key="2">
    <source>
        <dbReference type="ARBA" id="ARBA00022827"/>
    </source>
</evidence>
<dbReference type="AlphaFoldDB" id="A0A401HAI4"/>
<dbReference type="SUPFAM" id="SSF55447">
    <property type="entry name" value="CO dehydrogenase flavoprotein C-terminal domain-like"/>
    <property type="match status" value="1"/>
</dbReference>
<evidence type="ECO:0000313" key="6">
    <source>
        <dbReference type="Proteomes" id="UP000291213"/>
    </source>
</evidence>
<dbReference type="Pfam" id="PF03450">
    <property type="entry name" value="CO_deh_flav_C"/>
    <property type="match status" value="1"/>
</dbReference>
<dbReference type="NCBIfam" id="NF041019">
    <property type="entry name" value="glyceraldDH_beta"/>
    <property type="match status" value="1"/>
</dbReference>
<comment type="caution">
    <text evidence="5">The sequence shown here is derived from an EMBL/GenBank/DDBJ whole genome shotgun (WGS) entry which is preliminary data.</text>
</comment>
<dbReference type="PANTHER" id="PTHR42659:SF2">
    <property type="entry name" value="XANTHINE DEHYDROGENASE SUBUNIT C-RELATED"/>
    <property type="match status" value="1"/>
</dbReference>
<dbReference type="EMBL" id="BDMD01000071">
    <property type="protein sequence ID" value="GBF09476.1"/>
    <property type="molecule type" value="Genomic_DNA"/>
</dbReference>
<dbReference type="InterPro" id="IPR053586">
    <property type="entry name" value="Glyceraldehyde_DH_medium"/>
</dbReference>
<proteinExistence type="predicted"/>
<feature type="domain" description="FAD-binding PCMH-type" evidence="4">
    <location>
        <begin position="1"/>
        <end position="177"/>
    </location>
</feature>
<evidence type="ECO:0000256" key="1">
    <source>
        <dbReference type="ARBA" id="ARBA00022630"/>
    </source>
</evidence>
<dbReference type="InterPro" id="IPR002346">
    <property type="entry name" value="Mopterin_DH_FAD-bd"/>
</dbReference>
<keyword evidence="2" id="KW-0274">FAD</keyword>
<dbReference type="SUPFAM" id="SSF56176">
    <property type="entry name" value="FAD-binding/transporter-associated domain-like"/>
    <property type="match status" value="1"/>
</dbReference>
<dbReference type="Pfam" id="PF00941">
    <property type="entry name" value="FAD_binding_5"/>
    <property type="match status" value="1"/>
</dbReference>
<dbReference type="OrthoDB" id="19205at2157"/>
<dbReference type="GO" id="GO:0016491">
    <property type="term" value="F:oxidoreductase activity"/>
    <property type="evidence" value="ECO:0007669"/>
    <property type="project" value="UniProtKB-KW"/>
</dbReference>
<dbReference type="Gene3D" id="3.30.390.50">
    <property type="entry name" value="CO dehydrogenase flavoprotein, C-terminal domain"/>
    <property type="match status" value="1"/>
</dbReference>
<name>A0A401HAI4_AERPX</name>
<dbReference type="InterPro" id="IPR016166">
    <property type="entry name" value="FAD-bd_PCMH"/>
</dbReference>
<keyword evidence="1" id="KW-0285">Flavoprotein</keyword>